<dbReference type="NCBIfam" id="TIGR01777">
    <property type="entry name" value="yfcH"/>
    <property type="match status" value="1"/>
</dbReference>
<evidence type="ECO:0000313" key="5">
    <source>
        <dbReference type="Proteomes" id="UP001181355"/>
    </source>
</evidence>
<dbReference type="PANTHER" id="PTHR11092">
    <property type="entry name" value="SUGAR NUCLEOTIDE EPIMERASE RELATED"/>
    <property type="match status" value="1"/>
</dbReference>
<dbReference type="InterPro" id="IPR013549">
    <property type="entry name" value="DUF1731"/>
</dbReference>
<dbReference type="PANTHER" id="PTHR11092:SF0">
    <property type="entry name" value="EPIMERASE FAMILY PROTEIN SDR39U1"/>
    <property type="match status" value="1"/>
</dbReference>
<dbReference type="Pfam" id="PF01370">
    <property type="entry name" value="Epimerase"/>
    <property type="match status" value="1"/>
</dbReference>
<dbReference type="EMBL" id="CP133720">
    <property type="protein sequence ID" value="WMW79335.1"/>
    <property type="molecule type" value="Genomic_DNA"/>
</dbReference>
<feature type="domain" description="NAD-dependent epimerase/dehydratase" evidence="2">
    <location>
        <begin position="3"/>
        <end position="227"/>
    </location>
</feature>
<comment type="similarity">
    <text evidence="1">Belongs to the NAD(P)-dependent epimerase/dehydratase family. SDR39U1 subfamily.</text>
</comment>
<evidence type="ECO:0000259" key="2">
    <source>
        <dbReference type="Pfam" id="PF01370"/>
    </source>
</evidence>
<organism evidence="4 5">
    <name type="scientific">Undibacterium cyanobacteriorum</name>
    <dbReference type="NCBI Taxonomy" id="3073561"/>
    <lineage>
        <taxon>Bacteria</taxon>
        <taxon>Pseudomonadati</taxon>
        <taxon>Pseudomonadota</taxon>
        <taxon>Betaproteobacteria</taxon>
        <taxon>Burkholderiales</taxon>
        <taxon>Oxalobacteraceae</taxon>
        <taxon>Undibacterium</taxon>
    </lineage>
</organism>
<accession>A0ABY9RFC8</accession>
<reference evidence="4" key="1">
    <citation type="submission" date="2023-09" db="EMBL/GenBank/DDBJ databases">
        <title>Undibacterium sp. 20NA77.5 isolated from freshwater.</title>
        <authorList>
            <person name="Le V."/>
            <person name="Ko S.-R."/>
            <person name="Ahn C.-Y."/>
            <person name="Oh H.-M."/>
        </authorList>
    </citation>
    <scope>NUCLEOTIDE SEQUENCE</scope>
    <source>
        <strain evidence="4">20NA77.5</strain>
    </source>
</reference>
<dbReference type="Proteomes" id="UP001181355">
    <property type="component" value="Chromosome"/>
</dbReference>
<dbReference type="SUPFAM" id="SSF51735">
    <property type="entry name" value="NAD(P)-binding Rossmann-fold domains"/>
    <property type="match status" value="1"/>
</dbReference>
<dbReference type="InterPro" id="IPR036291">
    <property type="entry name" value="NAD(P)-bd_dom_sf"/>
</dbReference>
<name>A0ABY9RFC8_9BURK</name>
<proteinExistence type="inferred from homology"/>
<dbReference type="InterPro" id="IPR001509">
    <property type="entry name" value="Epimerase_deHydtase"/>
</dbReference>
<evidence type="ECO:0000313" key="4">
    <source>
        <dbReference type="EMBL" id="WMW79335.1"/>
    </source>
</evidence>
<dbReference type="Pfam" id="PF08338">
    <property type="entry name" value="DUF1731"/>
    <property type="match status" value="1"/>
</dbReference>
<dbReference type="Gene3D" id="3.40.50.720">
    <property type="entry name" value="NAD(P)-binding Rossmann-like Domain"/>
    <property type="match status" value="1"/>
</dbReference>
<evidence type="ECO:0000256" key="1">
    <source>
        <dbReference type="ARBA" id="ARBA00009353"/>
    </source>
</evidence>
<sequence>MHVLITGGTGLIGQRLCEALIARGDAVTVLSRRPHQVPQICGPQVKAIAHIDQIAEYDFDAVINLAGAPIVDAAWTETRKKELLASRVSLTRNLVEQLLRKARGPKVFISGSAIGYYGNSNAVELSEATPSGNDFSAQLCRDWEAEAMRYADQAQQQGQDVRVVLLRTGLVLDPRGGVLKKMLLPFRLGLGGKLGHGRQWMSWIHHVDYLQAVLRLLDDEACSGPYNLVAPQPVSNATFTQCLAQVLRRPAIFSTPAFVLNSLLGERAVLLLEGAHIVPSKLLALRFRFQFQDLNSALTQIIHAE</sequence>
<dbReference type="InterPro" id="IPR010099">
    <property type="entry name" value="SDR39U1"/>
</dbReference>
<dbReference type="RefSeq" id="WP_309480833.1">
    <property type="nucleotide sequence ID" value="NZ_CP133720.1"/>
</dbReference>
<evidence type="ECO:0000259" key="3">
    <source>
        <dbReference type="Pfam" id="PF08338"/>
    </source>
</evidence>
<keyword evidence="5" id="KW-1185">Reference proteome</keyword>
<gene>
    <name evidence="4" type="ORF">RF679_11825</name>
</gene>
<protein>
    <submittedName>
        <fullName evidence="4">TIGR01777 family oxidoreductase</fullName>
    </submittedName>
</protein>
<feature type="domain" description="DUF1731" evidence="3">
    <location>
        <begin position="255"/>
        <end position="301"/>
    </location>
</feature>